<dbReference type="SUPFAM" id="SSF140478">
    <property type="entry name" value="LemA-like"/>
    <property type="match status" value="1"/>
</dbReference>
<dbReference type="InterPro" id="IPR007156">
    <property type="entry name" value="MamQ_LemA"/>
</dbReference>
<evidence type="ECO:0000256" key="5">
    <source>
        <dbReference type="ARBA" id="ARBA00023136"/>
    </source>
</evidence>
<evidence type="ECO:0000256" key="4">
    <source>
        <dbReference type="ARBA" id="ARBA00022989"/>
    </source>
</evidence>
<dbReference type="Proteomes" id="UP000290545">
    <property type="component" value="Unassembled WGS sequence"/>
</dbReference>
<proteinExistence type="inferred from homology"/>
<protein>
    <submittedName>
        <fullName evidence="8">LemA family protein</fullName>
    </submittedName>
</protein>
<sequence length="192" mass="21951">MESTTWIILIVSALIFLFIFWAISTYNRLVKARNYRREAWSGITVFLKKRYDLVPNLLEIVRGYAAFEKGVVEQVSVNRSMAMKASAPGEKLPAEQRFSQALGSFFAVAESYPDLKASENFRQLQDDLARLETEIESARRYYNASVRENNILVESFPASVIAGMGKFEKGDYFELENNDHLQVPQVSFNATR</sequence>
<feature type="coiled-coil region" evidence="6">
    <location>
        <begin position="114"/>
        <end position="148"/>
    </location>
</feature>
<dbReference type="OrthoDB" id="9804152at2"/>
<keyword evidence="5 7" id="KW-0472">Membrane</keyword>
<evidence type="ECO:0000313" key="9">
    <source>
        <dbReference type="Proteomes" id="UP000290545"/>
    </source>
</evidence>
<gene>
    <name evidence="8" type="ORF">ESB13_12655</name>
</gene>
<dbReference type="RefSeq" id="WP_129003821.1">
    <property type="nucleotide sequence ID" value="NZ_SDHZ01000002.1"/>
</dbReference>
<dbReference type="AlphaFoldDB" id="A0A4Q1D5N8"/>
<keyword evidence="6" id="KW-0175">Coiled coil</keyword>
<evidence type="ECO:0000256" key="3">
    <source>
        <dbReference type="ARBA" id="ARBA00022692"/>
    </source>
</evidence>
<dbReference type="EMBL" id="SDHZ01000002">
    <property type="protein sequence ID" value="RXK82971.1"/>
    <property type="molecule type" value="Genomic_DNA"/>
</dbReference>
<reference evidence="8 9" key="1">
    <citation type="submission" date="2019-01" db="EMBL/GenBank/DDBJ databases">
        <title>Filimonas sp. strain TTM-71.</title>
        <authorList>
            <person name="Chen W.-M."/>
        </authorList>
    </citation>
    <scope>NUCLEOTIDE SEQUENCE [LARGE SCALE GENOMIC DNA]</scope>
    <source>
        <strain evidence="8 9">TTM-71</strain>
    </source>
</reference>
<comment type="caution">
    <text evidence="8">The sequence shown here is derived from an EMBL/GenBank/DDBJ whole genome shotgun (WGS) entry which is preliminary data.</text>
</comment>
<keyword evidence="3 7" id="KW-0812">Transmembrane</keyword>
<organism evidence="8 9">
    <name type="scientific">Filimonas effusa</name>
    <dbReference type="NCBI Taxonomy" id="2508721"/>
    <lineage>
        <taxon>Bacteria</taxon>
        <taxon>Pseudomonadati</taxon>
        <taxon>Bacteroidota</taxon>
        <taxon>Chitinophagia</taxon>
        <taxon>Chitinophagales</taxon>
        <taxon>Chitinophagaceae</taxon>
        <taxon>Filimonas</taxon>
    </lineage>
</organism>
<dbReference type="Gene3D" id="1.20.1440.20">
    <property type="entry name" value="LemA-like domain"/>
    <property type="match status" value="1"/>
</dbReference>
<dbReference type="Pfam" id="PF04011">
    <property type="entry name" value="LemA"/>
    <property type="match status" value="1"/>
</dbReference>
<evidence type="ECO:0000256" key="1">
    <source>
        <dbReference type="ARBA" id="ARBA00004167"/>
    </source>
</evidence>
<evidence type="ECO:0000313" key="8">
    <source>
        <dbReference type="EMBL" id="RXK82971.1"/>
    </source>
</evidence>
<keyword evidence="4 7" id="KW-1133">Transmembrane helix</keyword>
<comment type="similarity">
    <text evidence="2">Belongs to the LemA family.</text>
</comment>
<evidence type="ECO:0000256" key="2">
    <source>
        <dbReference type="ARBA" id="ARBA00008854"/>
    </source>
</evidence>
<comment type="subcellular location">
    <subcellularLocation>
        <location evidence="1">Membrane</location>
        <topology evidence="1">Single-pass membrane protein</topology>
    </subcellularLocation>
</comment>
<name>A0A4Q1D5N8_9BACT</name>
<keyword evidence="9" id="KW-1185">Reference proteome</keyword>
<dbReference type="PANTHER" id="PTHR34478">
    <property type="entry name" value="PROTEIN LEMA"/>
    <property type="match status" value="1"/>
</dbReference>
<feature type="transmembrane region" description="Helical" evidence="7">
    <location>
        <begin position="6"/>
        <end position="27"/>
    </location>
</feature>
<evidence type="ECO:0000256" key="7">
    <source>
        <dbReference type="SAM" id="Phobius"/>
    </source>
</evidence>
<evidence type="ECO:0000256" key="6">
    <source>
        <dbReference type="SAM" id="Coils"/>
    </source>
</evidence>
<dbReference type="InterPro" id="IPR023353">
    <property type="entry name" value="LemA-like_dom_sf"/>
</dbReference>
<dbReference type="GO" id="GO:0016020">
    <property type="term" value="C:membrane"/>
    <property type="evidence" value="ECO:0007669"/>
    <property type="project" value="UniProtKB-SubCell"/>
</dbReference>
<dbReference type="PANTHER" id="PTHR34478:SF1">
    <property type="entry name" value="PROTEIN LEMA"/>
    <property type="match status" value="1"/>
</dbReference>
<accession>A0A4Q1D5N8</accession>